<protein>
    <submittedName>
        <fullName evidence="1">Uncharacterized protein</fullName>
    </submittedName>
</protein>
<gene>
    <name evidence="1" type="ORF">O6H91_08G117900</name>
</gene>
<proteinExistence type="predicted"/>
<keyword evidence="2" id="KW-1185">Reference proteome</keyword>
<dbReference type="Proteomes" id="UP001162992">
    <property type="component" value="Chromosome 8"/>
</dbReference>
<reference evidence="2" key="1">
    <citation type="journal article" date="2024" name="Proc. Natl. Acad. Sci. U.S.A.">
        <title>Extraordinary preservation of gene collinearity over three hundred million years revealed in homosporous lycophytes.</title>
        <authorList>
            <person name="Li C."/>
            <person name="Wickell D."/>
            <person name="Kuo L.Y."/>
            <person name="Chen X."/>
            <person name="Nie B."/>
            <person name="Liao X."/>
            <person name="Peng D."/>
            <person name="Ji J."/>
            <person name="Jenkins J."/>
            <person name="Williams M."/>
            <person name="Shu S."/>
            <person name="Plott C."/>
            <person name="Barry K."/>
            <person name="Rajasekar S."/>
            <person name="Grimwood J."/>
            <person name="Han X."/>
            <person name="Sun S."/>
            <person name="Hou Z."/>
            <person name="He W."/>
            <person name="Dai G."/>
            <person name="Sun C."/>
            <person name="Schmutz J."/>
            <person name="Leebens-Mack J.H."/>
            <person name="Li F.W."/>
            <person name="Wang L."/>
        </authorList>
    </citation>
    <scope>NUCLEOTIDE SEQUENCE [LARGE SCALE GENOMIC DNA]</scope>
    <source>
        <strain evidence="2">cv. PW_Plant_1</strain>
    </source>
</reference>
<evidence type="ECO:0000313" key="1">
    <source>
        <dbReference type="EMBL" id="KAJ7548111.1"/>
    </source>
</evidence>
<name>A0ACC2D1F6_DIPCM</name>
<comment type="caution">
    <text evidence="1">The sequence shown here is derived from an EMBL/GenBank/DDBJ whole genome shotgun (WGS) entry which is preliminary data.</text>
</comment>
<evidence type="ECO:0000313" key="2">
    <source>
        <dbReference type="Proteomes" id="UP001162992"/>
    </source>
</evidence>
<accession>A0ACC2D1F6</accession>
<dbReference type="EMBL" id="CM055099">
    <property type="protein sequence ID" value="KAJ7548111.1"/>
    <property type="molecule type" value="Genomic_DNA"/>
</dbReference>
<sequence>MLVGLVPTQTRPVDNHRGPGEIPASGISWRNHTNANRNHNSQHDSVFCTLTVCVSTVIVTLSSLIVVHILCAMLEADVPIRTLKSCLYVLSWCLYILFLMYLTKSNIHRISVVCLIYLFANLSIIARFTILSRV</sequence>
<organism evidence="1 2">
    <name type="scientific">Diphasiastrum complanatum</name>
    <name type="common">Issler's clubmoss</name>
    <name type="synonym">Lycopodium complanatum</name>
    <dbReference type="NCBI Taxonomy" id="34168"/>
    <lineage>
        <taxon>Eukaryota</taxon>
        <taxon>Viridiplantae</taxon>
        <taxon>Streptophyta</taxon>
        <taxon>Embryophyta</taxon>
        <taxon>Tracheophyta</taxon>
        <taxon>Lycopodiopsida</taxon>
        <taxon>Lycopodiales</taxon>
        <taxon>Lycopodiaceae</taxon>
        <taxon>Lycopodioideae</taxon>
        <taxon>Diphasiastrum</taxon>
    </lineage>
</organism>